<name>A0ABZ0ZDN3_9HYPH</name>
<dbReference type="RefSeq" id="WP_193445520.1">
    <property type="nucleotide sequence ID" value="NZ_BSOQ01000025.1"/>
</dbReference>
<proteinExistence type="predicted"/>
<organism evidence="1 2">
    <name type="scientific">Rhizobium indigoferae</name>
    <dbReference type="NCBI Taxonomy" id="158891"/>
    <lineage>
        <taxon>Bacteria</taxon>
        <taxon>Pseudomonadati</taxon>
        <taxon>Pseudomonadota</taxon>
        <taxon>Alphaproteobacteria</taxon>
        <taxon>Hyphomicrobiales</taxon>
        <taxon>Rhizobiaceae</taxon>
        <taxon>Rhizobium/Agrobacterium group</taxon>
        <taxon>Rhizobium</taxon>
    </lineage>
</organism>
<dbReference type="EMBL" id="CP140635">
    <property type="protein sequence ID" value="WQN37747.1"/>
    <property type="molecule type" value="Genomic_DNA"/>
</dbReference>
<evidence type="ECO:0000313" key="1">
    <source>
        <dbReference type="EMBL" id="WQN37747.1"/>
    </source>
</evidence>
<protein>
    <submittedName>
        <fullName evidence="1">C25 family cysteine peptidase</fullName>
    </submittedName>
</protein>
<evidence type="ECO:0000313" key="2">
    <source>
        <dbReference type="Proteomes" id="UP001322785"/>
    </source>
</evidence>
<accession>A0ABZ0ZDN3</accession>
<dbReference type="Proteomes" id="UP001322785">
    <property type="component" value="Chromosome"/>
</dbReference>
<keyword evidence="2" id="KW-1185">Reference proteome</keyword>
<gene>
    <name evidence="1" type="ORF">U5G49_002886</name>
</gene>
<sequence length="494" mass="53311">MSNTPVSYTDIEVVANGVDADTGHPLPAISREAVIAAAKSDLVGNIDPAKRKAPPLGSMPGVAPKAVVGDFEPDELSSVGWGIVFPANKDTAAICQALAPLLERRKVEAGDRYFVFDGDLGVRQGETAAAWLSRQGRGPSLEAVDPDNKVPFYLLIVADPTEVSMEFQYLLDMFWAVGRLHFDELEPYARYAQSVVGVETTDSPAVQTAAIFATEHPFDAATALFTRDVAKPFCFGTPEASNLVSHLNISIDPILGKSATKAAFGELLRGNRPCGTPSVLLSGTHGMAFSQSDSRLADANGALICQDWEGYGQISQDHWFSAADVPSDARLRGMIYVLFACYGGGWSEFDTFRDNPDNTAKKIAPRPGIAKLPLALLSHPNGGALAVLAHIDRAWSYSFRTGSNNPQTAGLRDVLRRLLKGERIGLATDQFNLRWAAAAVQLSDALRDPNAAETRTAELARLWVQRDDARNYIVLGDPAVRIKRPPPDTKGERV</sequence>
<reference evidence="1 2" key="1">
    <citation type="submission" date="2023-12" db="EMBL/GenBank/DDBJ databases">
        <authorList>
            <person name="Menendez E."/>
            <person name="Kaur S."/>
            <person name="Flores-Felix J.D."/>
            <person name="diCenzo G.C."/>
            <person name="Peix A."/>
            <person name="Velazquez E."/>
        </authorList>
    </citation>
    <scope>NUCLEOTIDE SEQUENCE [LARGE SCALE GENOMIC DNA]</scope>
    <source>
        <strain evidence="1 2">CIP 108029</strain>
    </source>
</reference>